<keyword evidence="7" id="KW-0927">Auxin signaling pathway</keyword>
<keyword evidence="5" id="KW-1003">Cell membrane</keyword>
<dbReference type="PANTHER" id="PTHR33541:SF24">
    <property type="entry name" value="BNAC05G10000D PROTEIN"/>
    <property type="match status" value="1"/>
</dbReference>
<name>A0ABC8KPW0_ERUVS</name>
<evidence type="ECO:0000256" key="5">
    <source>
        <dbReference type="ARBA" id="ARBA00022475"/>
    </source>
</evidence>
<dbReference type="AlphaFoldDB" id="A0ABC8KPW0"/>
<proteinExistence type="inferred from homology"/>
<keyword evidence="10" id="KW-1185">Reference proteome</keyword>
<dbReference type="PANTHER" id="PTHR33541">
    <property type="entry name" value="PROTEIN BIG GRAIN 1-LIKE A-RELATED"/>
    <property type="match status" value="1"/>
</dbReference>
<evidence type="ECO:0000256" key="7">
    <source>
        <dbReference type="ARBA" id="ARBA00023294"/>
    </source>
</evidence>
<reference evidence="9 10" key="1">
    <citation type="submission" date="2022-03" db="EMBL/GenBank/DDBJ databases">
        <authorList>
            <person name="Macdonald S."/>
            <person name="Ahmed S."/>
            <person name="Newling K."/>
        </authorList>
    </citation>
    <scope>NUCLEOTIDE SEQUENCE [LARGE SCALE GENOMIC DNA]</scope>
</reference>
<dbReference type="GO" id="GO:0005886">
    <property type="term" value="C:plasma membrane"/>
    <property type="evidence" value="ECO:0007669"/>
    <property type="project" value="UniProtKB-SubCell"/>
</dbReference>
<keyword evidence="6" id="KW-0472">Membrane</keyword>
<gene>
    <name evidence="9" type="ORF">ERUC_LOCUS27027</name>
</gene>
<dbReference type="Proteomes" id="UP001642260">
    <property type="component" value="Unassembled WGS sequence"/>
</dbReference>
<organism evidence="9 10">
    <name type="scientific">Eruca vesicaria subsp. sativa</name>
    <name type="common">Garden rocket</name>
    <name type="synonym">Eruca sativa</name>
    <dbReference type="NCBI Taxonomy" id="29727"/>
    <lineage>
        <taxon>Eukaryota</taxon>
        <taxon>Viridiplantae</taxon>
        <taxon>Streptophyta</taxon>
        <taxon>Embryophyta</taxon>
        <taxon>Tracheophyta</taxon>
        <taxon>Spermatophyta</taxon>
        <taxon>Magnoliopsida</taxon>
        <taxon>eudicotyledons</taxon>
        <taxon>Gunneridae</taxon>
        <taxon>Pentapetalae</taxon>
        <taxon>rosids</taxon>
        <taxon>malvids</taxon>
        <taxon>Brassicales</taxon>
        <taxon>Brassicaceae</taxon>
        <taxon>Brassiceae</taxon>
        <taxon>Eruca</taxon>
    </lineage>
</organism>
<evidence type="ECO:0000256" key="6">
    <source>
        <dbReference type="ARBA" id="ARBA00023136"/>
    </source>
</evidence>
<keyword evidence="4" id="KW-0813">Transport</keyword>
<evidence type="ECO:0000256" key="3">
    <source>
        <dbReference type="ARBA" id="ARBA00010067"/>
    </source>
</evidence>
<dbReference type="EMBL" id="CAKOAT010300710">
    <property type="protein sequence ID" value="CAH8361271.1"/>
    <property type="molecule type" value="Genomic_DNA"/>
</dbReference>
<feature type="compositionally biased region" description="Basic and acidic residues" evidence="8">
    <location>
        <begin position="1"/>
        <end position="43"/>
    </location>
</feature>
<evidence type="ECO:0000313" key="10">
    <source>
        <dbReference type="Proteomes" id="UP001642260"/>
    </source>
</evidence>
<feature type="region of interest" description="Disordered" evidence="8">
    <location>
        <begin position="1"/>
        <end position="44"/>
    </location>
</feature>
<comment type="caution">
    <text evidence="9">The sequence shown here is derived from an EMBL/GenBank/DDBJ whole genome shotgun (WGS) entry which is preliminary data.</text>
</comment>
<evidence type="ECO:0000256" key="2">
    <source>
        <dbReference type="ARBA" id="ARBA00004236"/>
    </source>
</evidence>
<dbReference type="GO" id="GO:0009734">
    <property type="term" value="P:auxin-activated signaling pathway"/>
    <property type="evidence" value="ECO:0007669"/>
    <property type="project" value="UniProtKB-KW"/>
</dbReference>
<comment type="similarity">
    <text evidence="3">Belongs to the BIG GRAIN 1 (BG1) plant protein family.</text>
</comment>
<protein>
    <submittedName>
        <fullName evidence="9">Uncharacterized protein</fullName>
    </submittedName>
</protein>
<comment type="function">
    <text evidence="1">Involved in auxin transport. Regulator of the auxin signaling pathway.</text>
</comment>
<evidence type="ECO:0000256" key="8">
    <source>
        <dbReference type="SAM" id="MobiDB-lite"/>
    </source>
</evidence>
<evidence type="ECO:0000313" key="9">
    <source>
        <dbReference type="EMBL" id="CAH8361271.1"/>
    </source>
</evidence>
<dbReference type="InterPro" id="IPR039621">
    <property type="entry name" value="BG1-like"/>
</dbReference>
<comment type="subcellular location">
    <subcellularLocation>
        <location evidence="2">Cell membrane</location>
    </subcellularLocation>
</comment>
<evidence type="ECO:0000256" key="1">
    <source>
        <dbReference type="ARBA" id="ARBA00002281"/>
    </source>
</evidence>
<evidence type="ECO:0000256" key="4">
    <source>
        <dbReference type="ARBA" id="ARBA00022448"/>
    </source>
</evidence>
<sequence>MERSVSPKGKDQSISPDRRVIDSSPIRGKEDGSDYEGSPRKNGNESYKLTHLLHSIKQTQHLSAQTTLLITIPTNKNKIAILGTQEIISENADDSSTTKPNIKRNSSGELDVFEATRYFSDFNEPTMAENSRIQIQKQSTVTELRQKRVHPETETKLPEPRVVIVKPHEKEMKTRGGGGKKLTSFLNSLLRSAGLKKLKSKSTLEVESPRVERRRRHSCVVTVTTHAEEASSPISGAGALNLHSRRRSFDENEIYVKGLGSKFNMRLCESLCSDKKVECKDRKGGEVDVNGGYESDSGSDESDLFELDLFAKLNP</sequence>
<accession>A0ABC8KPW0</accession>